<comment type="cofactor">
    <cofactor evidence="1 20">
        <name>FAD</name>
        <dbReference type="ChEBI" id="CHEBI:57692"/>
    </cofactor>
</comment>
<keyword evidence="13 20" id="KW-0133">Cell shape</keyword>
<evidence type="ECO:0000259" key="21">
    <source>
        <dbReference type="PROSITE" id="PS51387"/>
    </source>
</evidence>
<evidence type="ECO:0000256" key="2">
    <source>
        <dbReference type="ARBA" id="ARBA00003921"/>
    </source>
</evidence>
<evidence type="ECO:0000256" key="4">
    <source>
        <dbReference type="ARBA" id="ARBA00004752"/>
    </source>
</evidence>
<dbReference type="OrthoDB" id="9804753at2"/>
<accession>A0A1V8M6X9</accession>
<dbReference type="Gene3D" id="3.30.465.10">
    <property type="match status" value="1"/>
</dbReference>
<feature type="active site" evidence="20">
    <location>
        <position position="289"/>
    </location>
</feature>
<protein>
    <recommendedName>
        <fullName evidence="7 20">UDP-N-acetylenolpyruvoylglucosamine reductase</fullName>
        <ecNumber evidence="6 20">1.3.1.98</ecNumber>
    </recommendedName>
    <alternativeName>
        <fullName evidence="18 20">UDP-N-acetylmuramate dehydrogenase</fullName>
    </alternativeName>
</protein>
<dbReference type="InterPro" id="IPR006094">
    <property type="entry name" value="Oxid_FAD_bind_N"/>
</dbReference>
<dbReference type="GO" id="GO:0005829">
    <property type="term" value="C:cytosol"/>
    <property type="evidence" value="ECO:0007669"/>
    <property type="project" value="TreeGrafter"/>
</dbReference>
<name>A0A1V8M6X9_9GAMM</name>
<dbReference type="Proteomes" id="UP000191980">
    <property type="component" value="Unassembled WGS sequence"/>
</dbReference>
<dbReference type="Pfam" id="PF01565">
    <property type="entry name" value="FAD_binding_4"/>
    <property type="match status" value="1"/>
</dbReference>
<dbReference type="GO" id="GO:0071555">
    <property type="term" value="P:cell wall organization"/>
    <property type="evidence" value="ECO:0007669"/>
    <property type="project" value="UniProtKB-KW"/>
</dbReference>
<comment type="similarity">
    <text evidence="5 20">Belongs to the MurB family.</text>
</comment>
<evidence type="ECO:0000256" key="1">
    <source>
        <dbReference type="ARBA" id="ARBA00001974"/>
    </source>
</evidence>
<dbReference type="RefSeq" id="WP_080521755.1">
    <property type="nucleotide sequence ID" value="NZ_LPUF01000001.1"/>
</dbReference>
<dbReference type="NCBIfam" id="TIGR00179">
    <property type="entry name" value="murB"/>
    <property type="match status" value="1"/>
</dbReference>
<evidence type="ECO:0000256" key="20">
    <source>
        <dbReference type="HAMAP-Rule" id="MF_00037"/>
    </source>
</evidence>
<evidence type="ECO:0000313" key="22">
    <source>
        <dbReference type="EMBL" id="OQK17143.1"/>
    </source>
</evidence>
<dbReference type="GO" id="GO:0008360">
    <property type="term" value="P:regulation of cell shape"/>
    <property type="evidence" value="ECO:0007669"/>
    <property type="project" value="UniProtKB-KW"/>
</dbReference>
<feature type="active site" evidence="20">
    <location>
        <position position="170"/>
    </location>
</feature>
<evidence type="ECO:0000256" key="18">
    <source>
        <dbReference type="ARBA" id="ARBA00031026"/>
    </source>
</evidence>
<dbReference type="GO" id="GO:0009252">
    <property type="term" value="P:peptidoglycan biosynthetic process"/>
    <property type="evidence" value="ECO:0007669"/>
    <property type="project" value="UniProtKB-UniRule"/>
</dbReference>
<dbReference type="InterPro" id="IPR016167">
    <property type="entry name" value="FAD-bd_PCMH_sub1"/>
</dbReference>
<dbReference type="PROSITE" id="PS51387">
    <property type="entry name" value="FAD_PCMH"/>
    <property type="match status" value="1"/>
</dbReference>
<comment type="function">
    <text evidence="2 20">Cell wall formation.</text>
</comment>
<sequence length="297" mass="31997">MKASNDGLRGLILSNEKLDKYTSWRVGGAADRMYIPADKQDLQQFIASLAVNEPVFWLGLGSNLLIRDGGIRGTVINVRTKVKQINLVDDTHVYVECGLPSAHVARFCSEHDLSGAEFLAGIPGTMGGALKMNAGAFGGETWNLVESIEIMPVGGKSAEYEASKFEIGYRSVKGVDNNCILSAILKLNRNMEQTGQGKIKKLLAQRAATQPINLPSCGSVFRNPANDFAARLIEASGLKGYSIGGAEVSDKHANFIINTGNATAKDIEQLIEYVQSEVARKQGVELHTEVCVVGEQV</sequence>
<evidence type="ECO:0000256" key="16">
    <source>
        <dbReference type="ARBA" id="ARBA00023306"/>
    </source>
</evidence>
<dbReference type="AlphaFoldDB" id="A0A1V8M6X9"/>
<keyword evidence="10 20" id="KW-0285">Flavoprotein</keyword>
<keyword evidence="16 20" id="KW-0131">Cell cycle</keyword>
<dbReference type="InterPro" id="IPR003170">
    <property type="entry name" value="MurB"/>
</dbReference>
<dbReference type="InterPro" id="IPR036318">
    <property type="entry name" value="FAD-bd_PCMH-like_sf"/>
</dbReference>
<dbReference type="GO" id="GO:0051301">
    <property type="term" value="P:cell division"/>
    <property type="evidence" value="ECO:0007669"/>
    <property type="project" value="UniProtKB-KW"/>
</dbReference>
<keyword evidence="14 20" id="KW-0573">Peptidoglycan synthesis</keyword>
<feature type="domain" description="FAD-binding PCMH-type" evidence="21">
    <location>
        <begin position="26"/>
        <end position="190"/>
    </location>
</feature>
<evidence type="ECO:0000256" key="9">
    <source>
        <dbReference type="ARBA" id="ARBA00022618"/>
    </source>
</evidence>
<dbReference type="InterPro" id="IPR016166">
    <property type="entry name" value="FAD-bd_PCMH"/>
</dbReference>
<evidence type="ECO:0000256" key="12">
    <source>
        <dbReference type="ARBA" id="ARBA00022857"/>
    </source>
</evidence>
<dbReference type="SUPFAM" id="SSF56176">
    <property type="entry name" value="FAD-binding/transporter-associated domain-like"/>
    <property type="match status" value="1"/>
</dbReference>
<reference evidence="22 23" key="1">
    <citation type="submission" date="2015-12" db="EMBL/GenBank/DDBJ databases">
        <authorList>
            <person name="Shamseldin A."/>
            <person name="Moawad H."/>
            <person name="Abd El-Rahim W.M."/>
            <person name="Sadowsky M.J."/>
        </authorList>
    </citation>
    <scope>NUCLEOTIDE SEQUENCE [LARGE SCALE GENOMIC DNA]</scope>
    <source>
        <strain evidence="22 23">WF1</strain>
    </source>
</reference>
<evidence type="ECO:0000256" key="10">
    <source>
        <dbReference type="ARBA" id="ARBA00022630"/>
    </source>
</evidence>
<keyword evidence="8 20" id="KW-0963">Cytoplasm</keyword>
<dbReference type="GO" id="GO:0008762">
    <property type="term" value="F:UDP-N-acetylmuramate dehydrogenase activity"/>
    <property type="evidence" value="ECO:0007669"/>
    <property type="project" value="UniProtKB-UniRule"/>
</dbReference>
<dbReference type="InterPro" id="IPR036635">
    <property type="entry name" value="MurB_C_sf"/>
</dbReference>
<dbReference type="GO" id="GO:0071949">
    <property type="term" value="F:FAD binding"/>
    <property type="evidence" value="ECO:0007669"/>
    <property type="project" value="InterPro"/>
</dbReference>
<dbReference type="PANTHER" id="PTHR21071">
    <property type="entry name" value="UDP-N-ACETYLENOLPYRUVOYLGLUCOSAMINE REDUCTASE"/>
    <property type="match status" value="1"/>
</dbReference>
<evidence type="ECO:0000313" key="23">
    <source>
        <dbReference type="Proteomes" id="UP000191980"/>
    </source>
</evidence>
<dbReference type="Gene3D" id="3.30.43.10">
    <property type="entry name" value="Uridine Diphospho-n-acetylenolpyruvylglucosamine Reductase, domain 2"/>
    <property type="match status" value="1"/>
</dbReference>
<feature type="active site" description="Proton donor" evidence="20">
    <location>
        <position position="219"/>
    </location>
</feature>
<keyword evidence="12 20" id="KW-0521">NADP</keyword>
<evidence type="ECO:0000256" key="19">
    <source>
        <dbReference type="ARBA" id="ARBA00048914"/>
    </source>
</evidence>
<gene>
    <name evidence="20" type="primary">murB</name>
    <name evidence="22" type="ORF">AU255_04380</name>
</gene>
<organism evidence="22 23">
    <name type="scientific">Methyloprofundus sedimenti</name>
    <dbReference type="NCBI Taxonomy" id="1420851"/>
    <lineage>
        <taxon>Bacteria</taxon>
        <taxon>Pseudomonadati</taxon>
        <taxon>Pseudomonadota</taxon>
        <taxon>Gammaproteobacteria</taxon>
        <taxon>Methylococcales</taxon>
        <taxon>Methylococcaceae</taxon>
        <taxon>Methyloprofundus</taxon>
    </lineage>
</organism>
<keyword evidence="9 20" id="KW-0132">Cell division</keyword>
<dbReference type="Pfam" id="PF02873">
    <property type="entry name" value="MurB_C"/>
    <property type="match status" value="1"/>
</dbReference>
<keyword evidence="17 20" id="KW-0961">Cell wall biogenesis/degradation</keyword>
<dbReference type="Gene3D" id="3.90.78.10">
    <property type="entry name" value="UDP-N-acetylenolpyruvoylglucosamine reductase, C-terminal domain"/>
    <property type="match status" value="1"/>
</dbReference>
<dbReference type="UniPathway" id="UPA00219"/>
<dbReference type="InterPro" id="IPR011601">
    <property type="entry name" value="MurB_C"/>
</dbReference>
<evidence type="ECO:0000256" key="13">
    <source>
        <dbReference type="ARBA" id="ARBA00022960"/>
    </source>
</evidence>
<dbReference type="NCBIfam" id="NF010480">
    <property type="entry name" value="PRK13905.1"/>
    <property type="match status" value="1"/>
</dbReference>
<evidence type="ECO:0000256" key="17">
    <source>
        <dbReference type="ARBA" id="ARBA00023316"/>
    </source>
</evidence>
<dbReference type="InterPro" id="IPR016169">
    <property type="entry name" value="FAD-bd_PCMH_sub2"/>
</dbReference>
<keyword evidence="11 20" id="KW-0274">FAD</keyword>
<evidence type="ECO:0000256" key="5">
    <source>
        <dbReference type="ARBA" id="ARBA00010485"/>
    </source>
</evidence>
<dbReference type="EMBL" id="LPUF01000001">
    <property type="protein sequence ID" value="OQK17143.1"/>
    <property type="molecule type" value="Genomic_DNA"/>
</dbReference>
<comment type="pathway">
    <text evidence="4 20">Cell wall biogenesis; peptidoglycan biosynthesis.</text>
</comment>
<keyword evidence="15 20" id="KW-0560">Oxidoreductase</keyword>
<evidence type="ECO:0000256" key="8">
    <source>
        <dbReference type="ARBA" id="ARBA00022490"/>
    </source>
</evidence>
<dbReference type="HAMAP" id="MF_00037">
    <property type="entry name" value="MurB"/>
    <property type="match status" value="1"/>
</dbReference>
<dbReference type="STRING" id="1420851.AU255_04380"/>
<dbReference type="PANTHER" id="PTHR21071:SF4">
    <property type="entry name" value="UDP-N-ACETYLENOLPYRUVOYLGLUCOSAMINE REDUCTASE"/>
    <property type="match status" value="1"/>
</dbReference>
<dbReference type="EC" id="1.3.1.98" evidence="6 20"/>
<evidence type="ECO:0000256" key="6">
    <source>
        <dbReference type="ARBA" id="ARBA00012518"/>
    </source>
</evidence>
<evidence type="ECO:0000256" key="11">
    <source>
        <dbReference type="ARBA" id="ARBA00022827"/>
    </source>
</evidence>
<evidence type="ECO:0000256" key="7">
    <source>
        <dbReference type="ARBA" id="ARBA00015188"/>
    </source>
</evidence>
<evidence type="ECO:0000256" key="14">
    <source>
        <dbReference type="ARBA" id="ARBA00022984"/>
    </source>
</evidence>
<keyword evidence="23" id="KW-1185">Reference proteome</keyword>
<comment type="caution">
    <text evidence="22">The sequence shown here is derived from an EMBL/GenBank/DDBJ whole genome shotgun (WGS) entry which is preliminary data.</text>
</comment>
<comment type="subcellular location">
    <subcellularLocation>
        <location evidence="3 20">Cytoplasm</location>
    </subcellularLocation>
</comment>
<evidence type="ECO:0000256" key="15">
    <source>
        <dbReference type="ARBA" id="ARBA00023002"/>
    </source>
</evidence>
<evidence type="ECO:0000256" key="3">
    <source>
        <dbReference type="ARBA" id="ARBA00004496"/>
    </source>
</evidence>
<proteinExistence type="inferred from homology"/>
<dbReference type="SUPFAM" id="SSF56194">
    <property type="entry name" value="Uridine diphospho-N-Acetylenolpyruvylglucosamine reductase, MurB, C-terminal domain"/>
    <property type="match status" value="1"/>
</dbReference>
<comment type="catalytic activity">
    <reaction evidence="19 20">
        <text>UDP-N-acetyl-alpha-D-muramate + NADP(+) = UDP-N-acetyl-3-O-(1-carboxyvinyl)-alpha-D-glucosamine + NADPH + H(+)</text>
        <dbReference type="Rhea" id="RHEA:12248"/>
        <dbReference type="ChEBI" id="CHEBI:15378"/>
        <dbReference type="ChEBI" id="CHEBI:57783"/>
        <dbReference type="ChEBI" id="CHEBI:58349"/>
        <dbReference type="ChEBI" id="CHEBI:68483"/>
        <dbReference type="ChEBI" id="CHEBI:70757"/>
        <dbReference type="EC" id="1.3.1.98"/>
    </reaction>
</comment>